<accession>A0AAE1PU25</accession>
<dbReference type="Pfam" id="PF15749">
    <property type="entry name" value="MRNIP"/>
    <property type="match status" value="1"/>
</dbReference>
<dbReference type="Proteomes" id="UP001292094">
    <property type="component" value="Unassembled WGS sequence"/>
</dbReference>
<reference evidence="4" key="1">
    <citation type="submission" date="2023-11" db="EMBL/GenBank/DDBJ databases">
        <title>Genome assemblies of two species of porcelain crab, Petrolisthes cinctipes and Petrolisthes manimaculis (Anomura: Porcellanidae).</title>
        <authorList>
            <person name="Angst P."/>
        </authorList>
    </citation>
    <scope>NUCLEOTIDE SEQUENCE</scope>
    <source>
        <strain evidence="4">PB745_02</strain>
        <tissue evidence="4">Gill</tissue>
    </source>
</reference>
<dbReference type="EMBL" id="JAWZYT010001332">
    <property type="protein sequence ID" value="KAK4313287.1"/>
    <property type="molecule type" value="Genomic_DNA"/>
</dbReference>
<dbReference type="PANTHER" id="PTHR15863">
    <property type="entry name" value="MRN COMPLEX-INTERACTING PROTEIN"/>
    <property type="match status" value="1"/>
</dbReference>
<evidence type="ECO:0000313" key="3">
    <source>
        <dbReference type="EMBL" id="KAK4288364.1"/>
    </source>
</evidence>
<feature type="region of interest" description="Disordered" evidence="1">
    <location>
        <begin position="100"/>
        <end position="173"/>
    </location>
</feature>
<dbReference type="InterPro" id="IPR032739">
    <property type="entry name" value="MRNIP"/>
</dbReference>
<feature type="compositionally biased region" description="Basic residues" evidence="1">
    <location>
        <begin position="142"/>
        <end position="157"/>
    </location>
</feature>
<organism evidence="4 5">
    <name type="scientific">Petrolisthes manimaculis</name>
    <dbReference type="NCBI Taxonomy" id="1843537"/>
    <lineage>
        <taxon>Eukaryota</taxon>
        <taxon>Metazoa</taxon>
        <taxon>Ecdysozoa</taxon>
        <taxon>Arthropoda</taxon>
        <taxon>Crustacea</taxon>
        <taxon>Multicrustacea</taxon>
        <taxon>Malacostraca</taxon>
        <taxon>Eumalacostraca</taxon>
        <taxon>Eucarida</taxon>
        <taxon>Decapoda</taxon>
        <taxon>Pleocyemata</taxon>
        <taxon>Anomura</taxon>
        <taxon>Galatheoidea</taxon>
        <taxon>Porcellanidae</taxon>
        <taxon>Petrolisthes</taxon>
    </lineage>
</organism>
<gene>
    <name evidence="4" type="ORF">Pmani_015344</name>
    <name evidence="3" type="ORF">Pmani_038602</name>
</gene>
<evidence type="ECO:0000256" key="1">
    <source>
        <dbReference type="SAM" id="MobiDB-lite"/>
    </source>
</evidence>
<evidence type="ECO:0000313" key="5">
    <source>
        <dbReference type="Proteomes" id="UP001292094"/>
    </source>
</evidence>
<dbReference type="EMBL" id="JAWZYT010006333">
    <property type="protein sequence ID" value="KAK4288364.1"/>
    <property type="molecule type" value="Genomic_DNA"/>
</dbReference>
<name>A0AAE1PU25_9EUCA</name>
<evidence type="ECO:0000259" key="2">
    <source>
        <dbReference type="Pfam" id="PF15749"/>
    </source>
</evidence>
<dbReference type="InterPro" id="IPR049472">
    <property type="entry name" value="MRNIP_N"/>
</dbReference>
<comment type="caution">
    <text evidence="4">The sequence shown here is derived from an EMBL/GenBank/DDBJ whole genome shotgun (WGS) entry which is preliminary data.</text>
</comment>
<feature type="region of interest" description="Disordered" evidence="1">
    <location>
        <begin position="66"/>
        <end position="86"/>
    </location>
</feature>
<dbReference type="PANTHER" id="PTHR15863:SF2">
    <property type="entry name" value="MRN COMPLEX-INTERACTING PROTEIN"/>
    <property type="match status" value="1"/>
</dbReference>
<dbReference type="AlphaFoldDB" id="A0AAE1PU25"/>
<proteinExistence type="predicted"/>
<dbReference type="GO" id="GO:0005634">
    <property type="term" value="C:nucleus"/>
    <property type="evidence" value="ECO:0007669"/>
    <property type="project" value="TreeGrafter"/>
</dbReference>
<feature type="domain" description="MRN complex-interacting protein N-terminal" evidence="2">
    <location>
        <begin position="7"/>
        <end position="122"/>
    </location>
</feature>
<keyword evidence="5" id="KW-1185">Reference proteome</keyword>
<feature type="compositionally biased region" description="Polar residues" evidence="1">
    <location>
        <begin position="101"/>
        <end position="114"/>
    </location>
</feature>
<sequence length="250" mass="28433">MVQIFHVLRCFSCLTFQSHQVRKDKKFVCKICGSKQSVKRDYGQGSGKDCRIHVQKLNSIRRDLETEQERRLDDQIEEEEEQDLSTLIAEDQTSEILDYTHQGTTDPVPTTSGNHDSKWLSFLSGDSDDSDENLASSTSTQRHQRNPGRKLPGKRRWATQDHTTESGLQQHRSHLEPTNKGHLASQKSHFANNSHHSRLPQLETHAEMPSDEFCGSVDKRPAINGTRNIDAVYSKFAAAENIDDICDFDI</sequence>
<dbReference type="GO" id="GO:0003682">
    <property type="term" value="F:chromatin binding"/>
    <property type="evidence" value="ECO:0007669"/>
    <property type="project" value="TreeGrafter"/>
</dbReference>
<evidence type="ECO:0000313" key="4">
    <source>
        <dbReference type="EMBL" id="KAK4313287.1"/>
    </source>
</evidence>
<dbReference type="GO" id="GO:0007095">
    <property type="term" value="P:mitotic G2 DNA damage checkpoint signaling"/>
    <property type="evidence" value="ECO:0007669"/>
    <property type="project" value="TreeGrafter"/>
</dbReference>
<protein>
    <recommendedName>
        <fullName evidence="2">MRN complex-interacting protein N-terminal domain-containing protein</fullName>
    </recommendedName>
</protein>